<evidence type="ECO:0000313" key="3">
    <source>
        <dbReference type="Proteomes" id="UP000053467"/>
    </source>
</evidence>
<dbReference type="EMBL" id="LGGX01000019">
    <property type="protein sequence ID" value="KUK86425.1"/>
    <property type="molecule type" value="Genomic_DNA"/>
</dbReference>
<feature type="transmembrane region" description="Helical" evidence="1">
    <location>
        <begin position="265"/>
        <end position="281"/>
    </location>
</feature>
<proteinExistence type="predicted"/>
<gene>
    <name evidence="2" type="ORF">XE03_1500</name>
</gene>
<evidence type="ECO:0000256" key="1">
    <source>
        <dbReference type="SAM" id="Phobius"/>
    </source>
</evidence>
<feature type="transmembrane region" description="Helical" evidence="1">
    <location>
        <begin position="198"/>
        <end position="218"/>
    </location>
</feature>
<evidence type="ECO:0008006" key="4">
    <source>
        <dbReference type="Google" id="ProtNLM"/>
    </source>
</evidence>
<feature type="transmembrane region" description="Helical" evidence="1">
    <location>
        <begin position="125"/>
        <end position="149"/>
    </location>
</feature>
<comment type="caution">
    <text evidence="2">The sequence shown here is derived from an EMBL/GenBank/DDBJ whole genome shotgun (WGS) entry which is preliminary data.</text>
</comment>
<sequence length="605" mass="71607">MKKIFFIIFIITFLSIFSSRYVNYDDYLYFFGSKNLQIKNIFEFSKTELIFNGLKLTPLDGTHTFFPYILFHYLNRISKGNTFIIHLFNYSVTVLIFLLLSSYLKKRRVEKSYILSFLFTLTPAFALYYNSFMLDGLFFLSFLASYITFQNFLEKQNLKGFLFFLLFFSVSILLSYINLFLIIIFLFSFKKIDRKFNFSFLIFILLTIIGLQLSVFGADILQSLKWQGSERFLNYHKIFKKTIEFVIWFGLLNLPFLSSKDLRNLLFYLSFLISVIFFIYIDQSFLNMILGIILLSTGLFYTYKLMFETDYSKEKLFFVIFSLSIIILSPMIVGRYLYIGYFFYMVLISKSLNSKDLKFSFIITVLILSFLLYSDLLITNSYKKLTFKKNENGYFIGEWGYRYNAENNGLKPLKRDIESLPDSSLVYIPNFERMYNPNKDFIVNLKPVRSESLNNFFVKTISKIYGSGYYTDIFGLLPFSFGKDFSTYNNEYLYLKDGNPIFKKYEEKVSIIGSEVVIICSVFDTIKIKNENVEKIKIVFFDDYRVLKKSDGINVYINFLDGEKQEHVIKPNFLSSISVKGRKIDFITFDKNKNDIFDWFGITFY</sequence>
<name>A0A124G053_UNCT6</name>
<evidence type="ECO:0000313" key="2">
    <source>
        <dbReference type="EMBL" id="KUK86425.1"/>
    </source>
</evidence>
<keyword evidence="1" id="KW-0472">Membrane</keyword>
<feature type="transmembrane region" description="Helical" evidence="1">
    <location>
        <begin position="359"/>
        <end position="378"/>
    </location>
</feature>
<feature type="transmembrane region" description="Helical" evidence="1">
    <location>
        <begin position="83"/>
        <end position="104"/>
    </location>
</feature>
<keyword evidence="1" id="KW-0812">Transmembrane</keyword>
<accession>A0A124G053</accession>
<protein>
    <recommendedName>
        <fullName evidence="4">Glycosyltransferase RgtA/B/C/D-like domain-containing protein</fullName>
    </recommendedName>
</protein>
<keyword evidence="1" id="KW-1133">Transmembrane helix</keyword>
<dbReference type="Proteomes" id="UP000053467">
    <property type="component" value="Unassembled WGS sequence"/>
</dbReference>
<feature type="transmembrane region" description="Helical" evidence="1">
    <location>
        <begin position="316"/>
        <end position="339"/>
    </location>
</feature>
<feature type="transmembrane region" description="Helical" evidence="1">
    <location>
        <begin position="287"/>
        <end position="304"/>
    </location>
</feature>
<reference evidence="3" key="1">
    <citation type="journal article" date="2015" name="MBio">
        <title>Genome-Resolved Metagenomic Analysis Reveals Roles for Candidate Phyla and Other Microbial Community Members in Biogeochemical Transformations in Oil Reservoirs.</title>
        <authorList>
            <person name="Hu P."/>
            <person name="Tom L."/>
            <person name="Singh A."/>
            <person name="Thomas B.C."/>
            <person name="Baker B.J."/>
            <person name="Piceno Y.M."/>
            <person name="Andersen G.L."/>
            <person name="Banfield J.F."/>
        </authorList>
    </citation>
    <scope>NUCLEOTIDE SEQUENCE [LARGE SCALE GENOMIC DNA]</scope>
</reference>
<organism evidence="2 3">
    <name type="scientific">candidate division TA06 bacterium 34_109</name>
    <dbReference type="NCBI Taxonomy" id="1635277"/>
    <lineage>
        <taxon>Bacteria</taxon>
        <taxon>Bacteria division TA06</taxon>
    </lineage>
</organism>
<dbReference type="AlphaFoldDB" id="A0A124G053"/>
<feature type="transmembrane region" description="Helical" evidence="1">
    <location>
        <begin position="161"/>
        <end position="186"/>
    </location>
</feature>
<feature type="transmembrane region" description="Helical" evidence="1">
    <location>
        <begin position="238"/>
        <end position="258"/>
    </location>
</feature>